<evidence type="ECO:0000313" key="1">
    <source>
        <dbReference type="EMBL" id="OGM04562.1"/>
    </source>
</evidence>
<name>A0A1F7WNZ7_9BACT</name>
<sequence>MKPERTAGVKRVRSSSPEKFRLRPLPEGVFETVLLYVKRAFPQETMGVDDTSFWVEIEKMSGAFQGSKKEAIFQYYLRGVNHVSLAESLLGSFPRLRTAVALGEISFVQRRNLVSQVANSLFDDYPPRYKKAHPKTTST</sequence>
<dbReference type="AlphaFoldDB" id="A0A1F7WNZ7"/>
<proteinExistence type="predicted"/>
<accession>A0A1F7WNZ7</accession>
<reference evidence="1 2" key="1">
    <citation type="journal article" date="2016" name="Nat. Commun.">
        <title>Thousands of microbial genomes shed light on interconnected biogeochemical processes in an aquifer system.</title>
        <authorList>
            <person name="Anantharaman K."/>
            <person name="Brown C.T."/>
            <person name="Hug L.A."/>
            <person name="Sharon I."/>
            <person name="Castelle C.J."/>
            <person name="Probst A.J."/>
            <person name="Thomas B.C."/>
            <person name="Singh A."/>
            <person name="Wilkins M.J."/>
            <person name="Karaoz U."/>
            <person name="Brodie E.L."/>
            <person name="Williams K.H."/>
            <person name="Hubbard S.S."/>
            <person name="Banfield J.F."/>
        </authorList>
    </citation>
    <scope>NUCLEOTIDE SEQUENCE [LARGE SCALE GENOMIC DNA]</scope>
</reference>
<evidence type="ECO:0000313" key="2">
    <source>
        <dbReference type="Proteomes" id="UP000177091"/>
    </source>
</evidence>
<gene>
    <name evidence="1" type="ORF">A2112_00850</name>
</gene>
<organism evidence="1 2">
    <name type="scientific">Candidatus Woesebacteria bacterium GWA1_42_12</name>
    <dbReference type="NCBI Taxonomy" id="1802472"/>
    <lineage>
        <taxon>Bacteria</taxon>
        <taxon>Candidatus Woeseibacteriota</taxon>
    </lineage>
</organism>
<dbReference type="EMBL" id="MGFK01000010">
    <property type="protein sequence ID" value="OGM04562.1"/>
    <property type="molecule type" value="Genomic_DNA"/>
</dbReference>
<protein>
    <submittedName>
        <fullName evidence="1">Uncharacterized protein</fullName>
    </submittedName>
</protein>
<dbReference type="Proteomes" id="UP000177091">
    <property type="component" value="Unassembled WGS sequence"/>
</dbReference>
<comment type="caution">
    <text evidence="1">The sequence shown here is derived from an EMBL/GenBank/DDBJ whole genome shotgun (WGS) entry which is preliminary data.</text>
</comment>